<dbReference type="Proteomes" id="UP001177003">
    <property type="component" value="Chromosome 5"/>
</dbReference>
<evidence type="ECO:0000313" key="1">
    <source>
        <dbReference type="EMBL" id="CAI9284722.1"/>
    </source>
</evidence>
<evidence type="ECO:0000313" key="2">
    <source>
        <dbReference type="Proteomes" id="UP001177003"/>
    </source>
</evidence>
<sequence>MLPPVKRSPFVIREVPIDTTLTKEENIISNWNPGYMHVKGTKSEEEYKNFKENVLQCLGVSEDRRCLKGFDMKYMFGRYLLEINHNMAFSVQYEIDFLIRGPLAQWECGFKKEGANQLHQTRKLRRRYCLKILLSEVNIMKPEVENLIGQYQRMSHDDRRKLYLDGIVKIGSRLATFGP</sequence>
<dbReference type="AlphaFoldDB" id="A0AA35Z3J1"/>
<protein>
    <submittedName>
        <fullName evidence="1">Uncharacterized protein</fullName>
    </submittedName>
</protein>
<reference evidence="1" key="1">
    <citation type="submission" date="2023-04" db="EMBL/GenBank/DDBJ databases">
        <authorList>
            <person name="Vijverberg K."/>
            <person name="Xiong W."/>
            <person name="Schranz E."/>
        </authorList>
    </citation>
    <scope>NUCLEOTIDE SEQUENCE</scope>
</reference>
<proteinExistence type="predicted"/>
<organism evidence="1 2">
    <name type="scientific">Lactuca saligna</name>
    <name type="common">Willowleaf lettuce</name>
    <dbReference type="NCBI Taxonomy" id="75948"/>
    <lineage>
        <taxon>Eukaryota</taxon>
        <taxon>Viridiplantae</taxon>
        <taxon>Streptophyta</taxon>
        <taxon>Embryophyta</taxon>
        <taxon>Tracheophyta</taxon>
        <taxon>Spermatophyta</taxon>
        <taxon>Magnoliopsida</taxon>
        <taxon>eudicotyledons</taxon>
        <taxon>Gunneridae</taxon>
        <taxon>Pentapetalae</taxon>
        <taxon>asterids</taxon>
        <taxon>campanulids</taxon>
        <taxon>Asterales</taxon>
        <taxon>Asteraceae</taxon>
        <taxon>Cichorioideae</taxon>
        <taxon>Cichorieae</taxon>
        <taxon>Lactucinae</taxon>
        <taxon>Lactuca</taxon>
    </lineage>
</organism>
<gene>
    <name evidence="1" type="ORF">LSALG_LOCUS24230</name>
</gene>
<keyword evidence="2" id="KW-1185">Reference proteome</keyword>
<dbReference type="EMBL" id="OX465081">
    <property type="protein sequence ID" value="CAI9284722.1"/>
    <property type="molecule type" value="Genomic_DNA"/>
</dbReference>
<name>A0AA35Z3J1_LACSI</name>
<accession>A0AA35Z3J1</accession>